<evidence type="ECO:0000313" key="9">
    <source>
        <dbReference type="Proteomes" id="UP000504632"/>
    </source>
</evidence>
<dbReference type="InterPro" id="IPR051524">
    <property type="entry name" value="BHMT"/>
</dbReference>
<reference evidence="10" key="1">
    <citation type="submission" date="2025-08" db="UniProtKB">
        <authorList>
            <consortium name="RefSeq"/>
        </authorList>
    </citation>
    <scope>IDENTIFICATION</scope>
</reference>
<dbReference type="Proteomes" id="UP000504632">
    <property type="component" value="Chromosome 14"/>
</dbReference>
<dbReference type="GeneID" id="115827611"/>
<evidence type="ECO:0000256" key="1">
    <source>
        <dbReference type="ARBA" id="ARBA00005137"/>
    </source>
</evidence>
<evidence type="ECO:0000256" key="6">
    <source>
        <dbReference type="PIRNR" id="PIRNR037505"/>
    </source>
</evidence>
<dbReference type="PANTHER" id="PTHR46120">
    <property type="entry name" value="BETAINE--HOMOCYSTEINE S-METHYLTRANSFERASE 1"/>
    <property type="match status" value="1"/>
</dbReference>
<feature type="binding site" evidence="7">
    <location>
        <position position="207"/>
    </location>
    <ligand>
        <name>Zn(2+)</name>
        <dbReference type="ChEBI" id="CHEBI:29105"/>
    </ligand>
</feature>
<dbReference type="RefSeq" id="XP_030647359.1">
    <property type="nucleotide sequence ID" value="XM_030791499.1"/>
</dbReference>
<dbReference type="FunFam" id="3.20.20.330:FF:000003">
    <property type="entry name" value="Betaine--homocysteine S-methyltransferase 1"/>
    <property type="match status" value="1"/>
</dbReference>
<evidence type="ECO:0000256" key="5">
    <source>
        <dbReference type="ARBA" id="ARBA00022833"/>
    </source>
</evidence>
<keyword evidence="3 6" id="KW-0808">Transferase</keyword>
<evidence type="ECO:0000259" key="8">
    <source>
        <dbReference type="Pfam" id="PF02574"/>
    </source>
</evidence>
<evidence type="ECO:0000256" key="7">
    <source>
        <dbReference type="PIRSR" id="PIRSR037505-2"/>
    </source>
</evidence>
<dbReference type="InterPro" id="IPR017226">
    <property type="entry name" value="BHMT-like"/>
</dbReference>
<keyword evidence="2 6" id="KW-0489">Methyltransferase</keyword>
<dbReference type="UniPathway" id="UPA00051">
    <property type="reaction ID" value="UER00083"/>
</dbReference>
<dbReference type="SUPFAM" id="SSF82282">
    <property type="entry name" value="Homocysteine S-methyltransferase"/>
    <property type="match status" value="1"/>
</dbReference>
<dbReference type="InParanoid" id="A0A6J2WSX4"/>
<protein>
    <submittedName>
        <fullName evidence="10">Betaine--homocysteine S-methyltransferase 1-like isoform X1</fullName>
    </submittedName>
</protein>
<dbReference type="PIRSF" id="PIRSF037505">
    <property type="entry name" value="Betaine_HMT"/>
    <property type="match status" value="1"/>
</dbReference>
<dbReference type="OrthoDB" id="261426at2759"/>
<dbReference type="PANTHER" id="PTHR46120:SF1">
    <property type="entry name" value="HCY-BINDING DOMAIN-CONTAINING PROTEIN"/>
    <property type="match status" value="1"/>
</dbReference>
<dbReference type="InterPro" id="IPR036589">
    <property type="entry name" value="HCY_dom_sf"/>
</dbReference>
<comment type="subunit">
    <text evidence="6">Homotetramer.</text>
</comment>
<dbReference type="AlphaFoldDB" id="A0A6J2WSX4"/>
<comment type="cofactor">
    <cofactor evidence="6 7">
        <name>Zn(2+)</name>
        <dbReference type="ChEBI" id="CHEBI:29105"/>
    </cofactor>
    <text evidence="6 7">Binds 1 zinc ion per subunit.</text>
</comment>
<name>A0A6J2WSX4_CHACN</name>
<accession>A0A6J2WSX4</accession>
<keyword evidence="5 6" id="KW-0862">Zinc</keyword>
<keyword evidence="9" id="KW-1185">Reference proteome</keyword>
<dbReference type="GO" id="GO:0071267">
    <property type="term" value="P:L-methionine salvage"/>
    <property type="evidence" value="ECO:0007669"/>
    <property type="project" value="TreeGrafter"/>
</dbReference>
<comment type="pathway">
    <text evidence="1 6">Amino-acid biosynthesis; L-methionine biosynthesis via de novo pathway; L-methionine from L-homocysteine (BhmT route): step 1/1.</text>
</comment>
<evidence type="ECO:0000256" key="3">
    <source>
        <dbReference type="ARBA" id="ARBA00022679"/>
    </source>
</evidence>
<dbReference type="Pfam" id="PF02574">
    <property type="entry name" value="S-methyl_trans"/>
    <property type="match status" value="1"/>
</dbReference>
<feature type="binding site" evidence="7">
    <location>
        <position position="289"/>
    </location>
    <ligand>
        <name>Zn(2+)</name>
        <dbReference type="ChEBI" id="CHEBI:29105"/>
    </ligand>
</feature>
<dbReference type="GO" id="GO:0005829">
    <property type="term" value="C:cytosol"/>
    <property type="evidence" value="ECO:0007669"/>
    <property type="project" value="TreeGrafter"/>
</dbReference>
<gene>
    <name evidence="10" type="primary">LOC115827611</name>
</gene>
<dbReference type="GO" id="GO:0008270">
    <property type="term" value="F:zinc ion binding"/>
    <property type="evidence" value="ECO:0007669"/>
    <property type="project" value="UniProtKB-UniRule"/>
</dbReference>
<proteinExistence type="predicted"/>
<evidence type="ECO:0000313" key="10">
    <source>
        <dbReference type="RefSeq" id="XP_030647359.1"/>
    </source>
</evidence>
<sequence length="372" mass="41404">MKKGILERLDAGEVVIGDGGYVLQLERRGYVKAGHFTPEAAVEHPEAVRQLHREFMRAGADVLETFTFYSSDDKLELSGNVTNITGEQINEAACKLAREVANEGNALVAGSVSQTPCYLKSRNEEEVKAIFKKQLDFFMKKDVDFMIAEYFAHGEEAVWAVQVLKTSGKPVAATLCISPEGDMNGVSPGDCAVRLVKAGAQIVGVNCHLDPMCCLKTVKLMKKALEDAHLKAHLMIQPLGFHTPECNHRGYISLPEYPFSLESRAMNRWDMQKYAREAYNAGIRYIGGCCGFEPYHIRALAEELAPERGLLPPASQKHGLWGSSLATQTKPWVKARSHVNTGKTFDQHLGDPCALRWQRLKINHGYRKLCLR</sequence>
<evidence type="ECO:0000256" key="2">
    <source>
        <dbReference type="ARBA" id="ARBA00022603"/>
    </source>
</evidence>
<keyword evidence="4 6" id="KW-0479">Metal-binding</keyword>
<feature type="domain" description="Hcy-binding" evidence="8">
    <location>
        <begin position="15"/>
        <end position="304"/>
    </location>
</feature>
<evidence type="ECO:0000256" key="4">
    <source>
        <dbReference type="ARBA" id="ARBA00022723"/>
    </source>
</evidence>
<feature type="binding site" evidence="7">
    <location>
        <position position="290"/>
    </location>
    <ligand>
        <name>Zn(2+)</name>
        <dbReference type="ChEBI" id="CHEBI:29105"/>
    </ligand>
</feature>
<comment type="function">
    <text evidence="6">Involved in the regulation of homocysteine metabolism.</text>
</comment>
<organism evidence="9 10">
    <name type="scientific">Chanos chanos</name>
    <name type="common">Milkfish</name>
    <name type="synonym">Mugil chanos</name>
    <dbReference type="NCBI Taxonomy" id="29144"/>
    <lineage>
        <taxon>Eukaryota</taxon>
        <taxon>Metazoa</taxon>
        <taxon>Chordata</taxon>
        <taxon>Craniata</taxon>
        <taxon>Vertebrata</taxon>
        <taxon>Euteleostomi</taxon>
        <taxon>Actinopterygii</taxon>
        <taxon>Neopterygii</taxon>
        <taxon>Teleostei</taxon>
        <taxon>Ostariophysi</taxon>
        <taxon>Gonorynchiformes</taxon>
        <taxon>Chanidae</taxon>
        <taxon>Chanos</taxon>
    </lineage>
</organism>
<dbReference type="GO" id="GO:0047150">
    <property type="term" value="F:betaine-homocysteine S-methyltransferase activity"/>
    <property type="evidence" value="ECO:0007669"/>
    <property type="project" value="TreeGrafter"/>
</dbReference>
<dbReference type="Gene3D" id="3.20.20.330">
    <property type="entry name" value="Homocysteine-binding-like domain"/>
    <property type="match status" value="1"/>
</dbReference>
<dbReference type="GO" id="GO:0032259">
    <property type="term" value="P:methylation"/>
    <property type="evidence" value="ECO:0007669"/>
    <property type="project" value="UniProtKB-KW"/>
</dbReference>
<dbReference type="InterPro" id="IPR003726">
    <property type="entry name" value="HCY_dom"/>
</dbReference>